<keyword evidence="6" id="KW-1017">Isopeptide bond</keyword>
<keyword evidence="12" id="KW-0206">Cytoskeleton</keyword>
<evidence type="ECO:0000256" key="6">
    <source>
        <dbReference type="ARBA" id="ARBA00022499"/>
    </source>
</evidence>
<sequence length="1193" mass="130376">MSPSPVPPPPHLPSSSSSFHPLHTLYFCEECDAVRCNSCVFIEVSGYYCPNCLFEVPSASVRAERNRCARNCFLCPHCRNTLSVVPSDPIGDTLPTSGAIGEAPFLLYCNNCRWDSAEVGITFEKPTGLAQQLQRSEDSAPEFLEFERLKDSFEPLLRSSLSASQQGHHHSVSHSAHHNAIHAAASNALARDIPGVGKYHPPSRSKANKQHRQGSKDDIPVYRARVEASGASGLGAGGDGDVEIMRHLESPSEIARLDQRWSTSWAESIRSRDLKPIRIPLHSRLTKRCSACRHILIKPEQKAQSVRFKMKLVAANYLPAIQISLPHLPSAQARRLASAASSSQKDKEDDGGGTPMIAGKTYPFHLALTNPLYDPIQVRLAVQRQQLSTAGMTSEEAPVTPAPARRPHFAISLPTNSFGIAPYAEAWEYEDDDEMFGLDDEDPINPNSPTKSRGKTKTVGVLDKKANTTIVGGEVVISREGRGEVKFNMLVSYTYRSDEPQDEEAETKSKASSASKSVPEMKTFSFYTVVHLGTIIPREEATAAEVSDHRILGLFDQSTTIETSTFTFPLFFKAILFAKYLSFSTLLQPITSCLFSTQFQSNLMRQRTLKFALLDLGLLCLVHTVHAVSVPFEVWQGPSKYEVSRNYERNSGRLGKRDPISVKNIANSVYVSNITLGGTAIPVMLDTGSSDLWVTGTVPNAVDSKKAVELTYAVGKATGDIYFADMTFGNFTVDEQAFLLVNDTSSFTSDISSQGYKGLVGLGPNTGSLIRDELDRDDSSGDAVLDRIFQLNQTSSNYITFLLDRKNDPGSTVTGTFTISELVEGYENITSQPKLDIFEVYELTDRDQHWQMYTDVDGVIGPDGQPINSDSIVPKASDGQLVTVVDSGFTLPQVPRTMSDAIYGRVQGAEWNEENEVWTIPCDQMLNISFKFGGVTFPIHPLDASSSDFGLTNSAGQEVCMGTFQPITSAFSLLGEYDIILGMAFLRNTYTLIDLGNFVTSAPKGTASGFIQLLSLTDTQKAHDDFVQVRMGGVDSTGDSKYYLVTASEGQSSPESSSEKKAHLAAKVLSRWPYILMGCLLGTALIVGYIVWRCCCRRRCQERKKARAAAASGVGMGKGGGHGGGLGKRLSVSMNALVGGANTTYHPLREHTSTPSPPSSYVQPYAGQDYRQSYNHPPPSYHSEYNGYGGNRV</sequence>
<evidence type="ECO:0000256" key="18">
    <source>
        <dbReference type="SAM" id="Phobius"/>
    </source>
</evidence>
<proteinExistence type="inferred from homology"/>
<keyword evidence="10" id="KW-0007">Acetylation</keyword>
<dbReference type="InterPro" id="IPR001461">
    <property type="entry name" value="Aspartic_peptidase_A1"/>
</dbReference>
<dbReference type="CDD" id="cd05471">
    <property type="entry name" value="pepsin_like"/>
    <property type="match status" value="1"/>
</dbReference>
<evidence type="ECO:0000256" key="4">
    <source>
        <dbReference type="ARBA" id="ARBA00007447"/>
    </source>
</evidence>
<dbReference type="Pfam" id="PF00026">
    <property type="entry name" value="Asp"/>
    <property type="match status" value="1"/>
</dbReference>
<evidence type="ECO:0000256" key="1">
    <source>
        <dbReference type="ARBA" id="ARBA00004300"/>
    </source>
</evidence>
<comment type="similarity">
    <text evidence="13">Belongs to the dynactin subunit 4 family.</text>
</comment>
<comment type="subunit">
    <text evidence="15">Subunit of dynactin, a multiprotein complex part of a tripartite complex with dynein and a adapter, such as BICDL1, BICD2 or HOOK3. The dynactin complex is built around ACTR1A/ACTB filament and consists of an actin-related filament composed of a shoulder domain, a pointed end and a barbed end. Its length is defined by its flexible shoulder domain. The soulder is composed of 2 DCTN1 subunits, 4 DCTN2 and 2 DCTN3. The 4 DCNT2 (via N-terminus) bind the ACTR1A filament and act as molecular rulers to determine the length. The pointed end is important for binding dynein-dynactin cargo adapters. Consists of 4 subunits: ACTR10, DCNT4, DCTN5 and DCTN6. The barbed end is composed of a CAPZA1:CAPZB heterodimers, which binds ACTR1A/ACTB filament and dynactin and stabilizes dynactin. Interacts with ATP7B, but not ATP7A, in a copper-dependent manner. Interacts with ANK2; this interaction is required for localization at costameres. Interacts with N4BP2L1.</text>
</comment>
<dbReference type="InterPro" id="IPR001969">
    <property type="entry name" value="Aspartic_peptidase_AS"/>
</dbReference>
<keyword evidence="8 16" id="KW-0064">Aspartyl protease</keyword>
<dbReference type="InterPro" id="IPR008603">
    <property type="entry name" value="DCTN4"/>
</dbReference>
<dbReference type="Gene3D" id="2.40.70.10">
    <property type="entry name" value="Acid Proteases"/>
    <property type="match status" value="2"/>
</dbReference>
<keyword evidence="16" id="KW-0645">Protease</keyword>
<name>A0A9Q5HQ26_SANBA</name>
<dbReference type="Proteomes" id="UP000757232">
    <property type="component" value="Unassembled WGS sequence"/>
</dbReference>
<evidence type="ECO:0000256" key="17">
    <source>
        <dbReference type="SAM" id="MobiDB-lite"/>
    </source>
</evidence>
<evidence type="ECO:0000313" key="20">
    <source>
        <dbReference type="EMBL" id="OCB83844.1"/>
    </source>
</evidence>
<dbReference type="EMBL" id="LNZH02000217">
    <property type="protein sequence ID" value="OCB83844.1"/>
    <property type="molecule type" value="Genomic_DNA"/>
</dbReference>
<dbReference type="SUPFAM" id="SSF50630">
    <property type="entry name" value="Acid proteases"/>
    <property type="match status" value="1"/>
</dbReference>
<feature type="region of interest" description="Disordered" evidence="17">
    <location>
        <begin position="335"/>
        <end position="356"/>
    </location>
</feature>
<dbReference type="GO" id="GO:0006508">
    <property type="term" value="P:proteolysis"/>
    <property type="evidence" value="ECO:0007669"/>
    <property type="project" value="UniProtKB-KW"/>
</dbReference>
<protein>
    <recommendedName>
        <fullName evidence="14">Dynactin subunit 4</fullName>
    </recommendedName>
</protein>
<evidence type="ECO:0000256" key="10">
    <source>
        <dbReference type="ARBA" id="ARBA00022990"/>
    </source>
</evidence>
<evidence type="ECO:0000256" key="5">
    <source>
        <dbReference type="ARBA" id="ARBA00022490"/>
    </source>
</evidence>
<evidence type="ECO:0000256" key="14">
    <source>
        <dbReference type="ARBA" id="ARBA00034864"/>
    </source>
</evidence>
<gene>
    <name evidence="20" type="ORF">A7U60_g9049</name>
</gene>
<dbReference type="InterPro" id="IPR033121">
    <property type="entry name" value="PEPTIDASE_A1"/>
</dbReference>
<evidence type="ECO:0000256" key="11">
    <source>
        <dbReference type="ARBA" id="ARBA00023054"/>
    </source>
</evidence>
<dbReference type="OrthoDB" id="283815at2759"/>
<keyword evidence="16" id="KW-0378">Hydrolase</keyword>
<accession>A0A9Q5HQ26</accession>
<keyword evidence="9" id="KW-0832">Ubl conjugation</keyword>
<dbReference type="GO" id="GO:0001725">
    <property type="term" value="C:stress fiber"/>
    <property type="evidence" value="ECO:0007669"/>
    <property type="project" value="UniProtKB-SubCell"/>
</dbReference>
<dbReference type="PROSITE" id="PS51767">
    <property type="entry name" value="PEPTIDASE_A1"/>
    <property type="match status" value="1"/>
</dbReference>
<comment type="subcellular location">
    <subcellularLocation>
        <location evidence="1">Cytoplasm</location>
        <location evidence="1">Cytoskeleton</location>
        <location evidence="1">Microtubule organizing center</location>
        <location evidence="1">Centrosome</location>
    </subcellularLocation>
    <subcellularLocation>
        <location evidence="2">Cytoplasm</location>
        <location evidence="2">Cytoskeleton</location>
        <location evidence="2">Stress fiber</location>
    </subcellularLocation>
    <subcellularLocation>
        <location evidence="3">Cytoplasm</location>
        <location evidence="3">Myofibril</location>
    </subcellularLocation>
</comment>
<dbReference type="PROSITE" id="PS00141">
    <property type="entry name" value="ASP_PROTEASE"/>
    <property type="match status" value="1"/>
</dbReference>
<dbReference type="GO" id="GO:0004190">
    <property type="term" value="F:aspartic-type endopeptidase activity"/>
    <property type="evidence" value="ECO:0007669"/>
    <property type="project" value="UniProtKB-KW"/>
</dbReference>
<dbReference type="PANTHER" id="PTHR13034:SF2">
    <property type="entry name" value="DYNACTIN SUBUNIT 4"/>
    <property type="match status" value="1"/>
</dbReference>
<dbReference type="PRINTS" id="PR00792">
    <property type="entry name" value="PEPSIN"/>
</dbReference>
<dbReference type="AlphaFoldDB" id="A0A9Q5HQ26"/>
<evidence type="ECO:0000256" key="9">
    <source>
        <dbReference type="ARBA" id="ARBA00022843"/>
    </source>
</evidence>
<keyword evidence="18" id="KW-0472">Membrane</keyword>
<evidence type="ECO:0000259" key="19">
    <source>
        <dbReference type="PROSITE" id="PS51767"/>
    </source>
</evidence>
<keyword evidence="11" id="KW-0175">Coiled coil</keyword>
<keyword evidence="18" id="KW-1133">Transmembrane helix</keyword>
<feature type="compositionally biased region" description="Basic residues" evidence="17">
    <location>
        <begin position="201"/>
        <end position="213"/>
    </location>
</feature>
<evidence type="ECO:0000313" key="21">
    <source>
        <dbReference type="Proteomes" id="UP000757232"/>
    </source>
</evidence>
<evidence type="ECO:0000256" key="15">
    <source>
        <dbReference type="ARBA" id="ARBA00093507"/>
    </source>
</evidence>
<feature type="region of interest" description="Disordered" evidence="17">
    <location>
        <begin position="1172"/>
        <end position="1193"/>
    </location>
</feature>
<dbReference type="InterPro" id="IPR021109">
    <property type="entry name" value="Peptidase_aspartic_dom_sf"/>
</dbReference>
<evidence type="ECO:0000256" key="2">
    <source>
        <dbReference type="ARBA" id="ARBA00004529"/>
    </source>
</evidence>
<evidence type="ECO:0000256" key="12">
    <source>
        <dbReference type="ARBA" id="ARBA00023212"/>
    </source>
</evidence>
<comment type="caution">
    <text evidence="20">The sequence shown here is derived from an EMBL/GenBank/DDBJ whole genome shotgun (WGS) entry which is preliminary data.</text>
</comment>
<dbReference type="Pfam" id="PF05502">
    <property type="entry name" value="Dynactin_p62"/>
    <property type="match status" value="2"/>
</dbReference>
<dbReference type="InterPro" id="IPR034164">
    <property type="entry name" value="Pepsin-like_dom"/>
</dbReference>
<evidence type="ECO:0000256" key="13">
    <source>
        <dbReference type="ARBA" id="ARBA00034776"/>
    </source>
</evidence>
<evidence type="ECO:0000256" key="7">
    <source>
        <dbReference type="ARBA" id="ARBA00022553"/>
    </source>
</evidence>
<keyword evidence="18" id="KW-0812">Transmembrane</keyword>
<feature type="region of interest" description="Disordered" evidence="17">
    <location>
        <begin position="193"/>
        <end position="220"/>
    </location>
</feature>
<feature type="transmembrane region" description="Helical" evidence="18">
    <location>
        <begin position="1072"/>
        <end position="1095"/>
    </location>
</feature>
<keyword evidence="5" id="KW-0963">Cytoplasm</keyword>
<evidence type="ECO:0000256" key="3">
    <source>
        <dbReference type="ARBA" id="ARBA00004657"/>
    </source>
</evidence>
<keyword evidence="21" id="KW-1185">Reference proteome</keyword>
<reference evidence="20" key="1">
    <citation type="submission" date="2016-06" db="EMBL/GenBank/DDBJ databases">
        <title>Draft Genome sequence of the fungus Inonotus baumii.</title>
        <authorList>
            <person name="Zhu H."/>
            <person name="Lin W."/>
        </authorList>
    </citation>
    <scope>NUCLEOTIDE SEQUENCE</scope>
    <source>
        <strain evidence="20">821</strain>
    </source>
</reference>
<dbReference type="PANTHER" id="PTHR13034">
    <property type="entry name" value="DYNACTIN P62 SUBUNIT"/>
    <property type="match status" value="1"/>
</dbReference>
<evidence type="ECO:0000256" key="16">
    <source>
        <dbReference type="RuleBase" id="RU000454"/>
    </source>
</evidence>
<feature type="domain" description="Peptidase A1" evidence="19">
    <location>
        <begin position="670"/>
        <end position="1003"/>
    </location>
</feature>
<dbReference type="GO" id="GO:0005869">
    <property type="term" value="C:dynactin complex"/>
    <property type="evidence" value="ECO:0007669"/>
    <property type="project" value="InterPro"/>
</dbReference>
<organism evidence="20 21">
    <name type="scientific">Sanghuangporus baumii</name>
    <name type="common">Phellinus baumii</name>
    <dbReference type="NCBI Taxonomy" id="108892"/>
    <lineage>
        <taxon>Eukaryota</taxon>
        <taxon>Fungi</taxon>
        <taxon>Dikarya</taxon>
        <taxon>Basidiomycota</taxon>
        <taxon>Agaricomycotina</taxon>
        <taxon>Agaricomycetes</taxon>
        <taxon>Hymenochaetales</taxon>
        <taxon>Hymenochaetaceae</taxon>
        <taxon>Sanghuangporus</taxon>
    </lineage>
</organism>
<comment type="similarity">
    <text evidence="4 16">Belongs to the peptidase A1 family.</text>
</comment>
<evidence type="ECO:0000256" key="8">
    <source>
        <dbReference type="ARBA" id="ARBA00022750"/>
    </source>
</evidence>
<keyword evidence="7" id="KW-0597">Phosphoprotein</keyword>